<dbReference type="EMBL" id="JARULN010000013">
    <property type="protein sequence ID" value="MDG5754793.1"/>
    <property type="molecule type" value="Genomic_DNA"/>
</dbReference>
<sequence length="79" mass="9156">MEDYLWTLHQHSSNHRTALEQDSLCGCFYCLRLFHPSLIDEWIDDTACCPYCGMDAIISESAGAPMTKEFLQQMKDVFF</sequence>
<accession>A0ABT6H7G4</accession>
<comment type="caution">
    <text evidence="1">The sequence shown here is derived from an EMBL/GenBank/DDBJ whole genome shotgun (WGS) entry which is preliminary data.</text>
</comment>
<organism evidence="1 2">
    <name type="scientific">Ectobacillus antri</name>
    <dbReference type="NCBI Taxonomy" id="2486280"/>
    <lineage>
        <taxon>Bacteria</taxon>
        <taxon>Bacillati</taxon>
        <taxon>Bacillota</taxon>
        <taxon>Bacilli</taxon>
        <taxon>Bacillales</taxon>
        <taxon>Bacillaceae</taxon>
        <taxon>Ectobacillus</taxon>
    </lineage>
</organism>
<protein>
    <submittedName>
        <fullName evidence="1">Cytoplasmic protein</fullName>
    </submittedName>
</protein>
<proteinExistence type="predicted"/>
<dbReference type="RefSeq" id="WP_124565154.1">
    <property type="nucleotide sequence ID" value="NZ_JARRRY010000013.1"/>
</dbReference>
<evidence type="ECO:0000313" key="2">
    <source>
        <dbReference type="Proteomes" id="UP001218246"/>
    </source>
</evidence>
<dbReference type="Proteomes" id="UP001218246">
    <property type="component" value="Unassembled WGS sequence"/>
</dbReference>
<keyword evidence="2" id="KW-1185">Reference proteome</keyword>
<reference evidence="1 2" key="1">
    <citation type="submission" date="2023-04" db="EMBL/GenBank/DDBJ databases">
        <title>Ectobacillus antri isolated from activated sludge.</title>
        <authorList>
            <person name="Yan P."/>
            <person name="Liu X."/>
        </authorList>
    </citation>
    <scope>NUCLEOTIDE SEQUENCE [LARGE SCALE GENOMIC DNA]</scope>
    <source>
        <strain evidence="1 2">C18H</strain>
    </source>
</reference>
<name>A0ABT6H7G4_9BACI</name>
<evidence type="ECO:0000313" key="1">
    <source>
        <dbReference type="EMBL" id="MDG5754793.1"/>
    </source>
</evidence>
<gene>
    <name evidence="1" type="ORF">P6P90_12550</name>
</gene>